<evidence type="ECO:0000256" key="2">
    <source>
        <dbReference type="ARBA" id="ARBA00007532"/>
    </source>
</evidence>
<evidence type="ECO:0000256" key="3">
    <source>
        <dbReference type="ARBA" id="ARBA00022630"/>
    </source>
</evidence>
<evidence type="ECO:0000256" key="9">
    <source>
        <dbReference type="RuleBase" id="RU003691"/>
    </source>
</evidence>
<dbReference type="InterPro" id="IPR001100">
    <property type="entry name" value="Pyr_nuc-diS_OxRdtase"/>
</dbReference>
<protein>
    <submittedName>
        <fullName evidence="12">Mycothione reductase</fullName>
    </submittedName>
</protein>
<evidence type="ECO:0000256" key="7">
    <source>
        <dbReference type="ARBA" id="ARBA00023157"/>
    </source>
</evidence>
<comment type="similarity">
    <text evidence="2 9">Belongs to the class-I pyridine nucleotide-disulfide oxidoreductase family.</text>
</comment>
<proteinExistence type="inferred from homology"/>
<dbReference type="NCBIfam" id="NF005884">
    <property type="entry name" value="PRK07846.1"/>
    <property type="match status" value="1"/>
</dbReference>
<evidence type="ECO:0000259" key="11">
    <source>
        <dbReference type="Pfam" id="PF07992"/>
    </source>
</evidence>
<sequence>MSDYDLVIVGAGSGNMIADHRFDDWRIAIVDAGPFGGTCLNRGCIPSKMYAHTGEVAATAADGPRLGVRTSYDGADWPAIRDRIMGRIDENAAGGRDGQAKRDNIDVVVGEARFTGPRTLTVDLEAGGERTLTADRVVLATGSRPVVPPIDGLEELGGADHGCVHTSDSIMRLDALPQRMAVVGGGYVGSEFADVFHSLGVEVLQVESAERLLSTQDREVADLFTASAAERWDVRLGTQLTRVEAAGDGAGGDGLRLHLDDGSTETVGVLLLATGRRPNSDRLDLDGTGIDVDDAGRIVVDAHQRATADGVWALGDASSPFPLKHVANHEARVVQHNLLHPDAPVETDHRFVPQAVFASPQVAAAGLTEEQAREEVADLVVGRAEYGATAHGWALEEDDRHGEATGHVVKLLADRATGLLVGAHLIGPQASVLIQPLLQAMALGTPVAGLARAQYWIHPALTEVLEGALLDLDEQLAG</sequence>
<dbReference type="InterPro" id="IPR036188">
    <property type="entry name" value="FAD/NAD-bd_sf"/>
</dbReference>
<evidence type="ECO:0000313" key="12">
    <source>
        <dbReference type="EMBL" id="GAA1903565.1"/>
    </source>
</evidence>
<keyword evidence="5" id="KW-0521">NADP</keyword>
<keyword evidence="7" id="KW-1015">Disulfide bond</keyword>
<dbReference type="PANTHER" id="PTHR43014:SF5">
    <property type="entry name" value="GLUTATHIONE REDUCTASE (NADPH)"/>
    <property type="match status" value="1"/>
</dbReference>
<evidence type="ECO:0000256" key="5">
    <source>
        <dbReference type="ARBA" id="ARBA00022857"/>
    </source>
</evidence>
<dbReference type="PANTHER" id="PTHR43014">
    <property type="entry name" value="MERCURIC REDUCTASE"/>
    <property type="match status" value="1"/>
</dbReference>
<dbReference type="InterPro" id="IPR023753">
    <property type="entry name" value="FAD/NAD-binding_dom"/>
</dbReference>
<evidence type="ECO:0000256" key="6">
    <source>
        <dbReference type="ARBA" id="ARBA00023002"/>
    </source>
</evidence>
<organism evidence="12 13">
    <name type="scientific">Nocardioides lentus</name>
    <dbReference type="NCBI Taxonomy" id="338077"/>
    <lineage>
        <taxon>Bacteria</taxon>
        <taxon>Bacillati</taxon>
        <taxon>Actinomycetota</taxon>
        <taxon>Actinomycetes</taxon>
        <taxon>Propionibacteriales</taxon>
        <taxon>Nocardioidaceae</taxon>
        <taxon>Nocardioides</taxon>
    </lineage>
</organism>
<dbReference type="InterPro" id="IPR004099">
    <property type="entry name" value="Pyr_nucl-diS_OxRdtase_dimer"/>
</dbReference>
<keyword evidence="3 9" id="KW-0285">Flavoprotein</keyword>
<comment type="cofactor">
    <cofactor evidence="1">
        <name>FAD</name>
        <dbReference type="ChEBI" id="CHEBI:57692"/>
    </cofactor>
</comment>
<dbReference type="Gene3D" id="3.30.390.30">
    <property type="match status" value="1"/>
</dbReference>
<dbReference type="PRINTS" id="PR00368">
    <property type="entry name" value="FADPNR"/>
</dbReference>
<gene>
    <name evidence="12" type="ORF">GCM10009737_00250</name>
</gene>
<dbReference type="PRINTS" id="PR00411">
    <property type="entry name" value="PNDRDTASEI"/>
</dbReference>
<keyword evidence="6 9" id="KW-0560">Oxidoreductase</keyword>
<dbReference type="SUPFAM" id="SSF51905">
    <property type="entry name" value="FAD/NAD(P)-binding domain"/>
    <property type="match status" value="1"/>
</dbReference>
<dbReference type="Gene3D" id="3.50.50.60">
    <property type="entry name" value="FAD/NAD(P)-binding domain"/>
    <property type="match status" value="2"/>
</dbReference>
<dbReference type="InterPro" id="IPR012999">
    <property type="entry name" value="Pyr_OxRdtase_I_AS"/>
</dbReference>
<feature type="domain" description="FAD/NAD(P)-binding" evidence="11">
    <location>
        <begin position="4"/>
        <end position="329"/>
    </location>
</feature>
<dbReference type="Proteomes" id="UP001501612">
    <property type="component" value="Unassembled WGS sequence"/>
</dbReference>
<dbReference type="Pfam" id="PF07992">
    <property type="entry name" value="Pyr_redox_2"/>
    <property type="match status" value="1"/>
</dbReference>
<dbReference type="InterPro" id="IPR016156">
    <property type="entry name" value="FAD/NAD-linked_Rdtase_dimer_sf"/>
</dbReference>
<evidence type="ECO:0000259" key="10">
    <source>
        <dbReference type="Pfam" id="PF02852"/>
    </source>
</evidence>
<keyword evidence="4 9" id="KW-0274">FAD</keyword>
<comment type="caution">
    <text evidence="12">The sequence shown here is derived from an EMBL/GenBank/DDBJ whole genome shotgun (WGS) entry which is preliminary data.</text>
</comment>
<dbReference type="PIRSF" id="PIRSF000350">
    <property type="entry name" value="Mercury_reductase_MerA"/>
    <property type="match status" value="1"/>
</dbReference>
<dbReference type="RefSeq" id="WP_344001964.1">
    <property type="nucleotide sequence ID" value="NZ_BAAAMY010000001.1"/>
</dbReference>
<name>A0ABP5A732_9ACTN</name>
<dbReference type="PROSITE" id="PS00076">
    <property type="entry name" value="PYRIDINE_REDOX_1"/>
    <property type="match status" value="1"/>
</dbReference>
<dbReference type="Pfam" id="PF02852">
    <property type="entry name" value="Pyr_redox_dim"/>
    <property type="match status" value="1"/>
</dbReference>
<evidence type="ECO:0000313" key="13">
    <source>
        <dbReference type="Proteomes" id="UP001501612"/>
    </source>
</evidence>
<evidence type="ECO:0000256" key="1">
    <source>
        <dbReference type="ARBA" id="ARBA00001974"/>
    </source>
</evidence>
<dbReference type="EMBL" id="BAAAMY010000001">
    <property type="protein sequence ID" value="GAA1903565.1"/>
    <property type="molecule type" value="Genomic_DNA"/>
</dbReference>
<evidence type="ECO:0000256" key="4">
    <source>
        <dbReference type="ARBA" id="ARBA00022827"/>
    </source>
</evidence>
<keyword evidence="13" id="KW-1185">Reference proteome</keyword>
<evidence type="ECO:0000256" key="8">
    <source>
        <dbReference type="ARBA" id="ARBA00023284"/>
    </source>
</evidence>
<accession>A0ABP5A732</accession>
<keyword evidence="8 9" id="KW-0676">Redox-active center</keyword>
<dbReference type="SUPFAM" id="SSF55424">
    <property type="entry name" value="FAD/NAD-linked reductases, dimerisation (C-terminal) domain"/>
    <property type="match status" value="1"/>
</dbReference>
<feature type="domain" description="Pyridine nucleotide-disulphide oxidoreductase dimerisation" evidence="10">
    <location>
        <begin position="352"/>
        <end position="466"/>
    </location>
</feature>
<reference evidence="13" key="1">
    <citation type="journal article" date="2019" name="Int. J. Syst. Evol. Microbiol.">
        <title>The Global Catalogue of Microorganisms (GCM) 10K type strain sequencing project: providing services to taxonomists for standard genome sequencing and annotation.</title>
        <authorList>
            <consortium name="The Broad Institute Genomics Platform"/>
            <consortium name="The Broad Institute Genome Sequencing Center for Infectious Disease"/>
            <person name="Wu L."/>
            <person name="Ma J."/>
        </authorList>
    </citation>
    <scope>NUCLEOTIDE SEQUENCE [LARGE SCALE GENOMIC DNA]</scope>
    <source>
        <strain evidence="13">JCM 14046</strain>
    </source>
</reference>